<evidence type="ECO:0000313" key="2">
    <source>
        <dbReference type="EMBL" id="GGG86008.1"/>
    </source>
</evidence>
<evidence type="ECO:0000256" key="1">
    <source>
        <dbReference type="SAM" id="MobiDB-lite"/>
    </source>
</evidence>
<dbReference type="PROSITE" id="PS51257">
    <property type="entry name" value="PROKAR_LIPOPROTEIN"/>
    <property type="match status" value="1"/>
</dbReference>
<organism evidence="2 3">
    <name type="scientific">Paenibacillus radicis</name>
    <name type="common">ex Gao et al. 2016</name>
    <dbReference type="NCBI Taxonomy" id="1737354"/>
    <lineage>
        <taxon>Bacteria</taxon>
        <taxon>Bacillati</taxon>
        <taxon>Bacillota</taxon>
        <taxon>Bacilli</taxon>
        <taxon>Bacillales</taxon>
        <taxon>Paenibacillaceae</taxon>
        <taxon>Paenibacillus</taxon>
    </lineage>
</organism>
<dbReference type="Proteomes" id="UP000600247">
    <property type="component" value="Unassembled WGS sequence"/>
</dbReference>
<reference evidence="2 3" key="1">
    <citation type="journal article" date="2014" name="Int. J. Syst. Evol. Microbiol.">
        <title>Complete genome sequence of Corynebacterium casei LMG S-19264T (=DSM 44701T), isolated from a smear-ripened cheese.</title>
        <authorList>
            <consortium name="US DOE Joint Genome Institute (JGI-PGF)"/>
            <person name="Walter F."/>
            <person name="Albersmeier A."/>
            <person name="Kalinowski J."/>
            <person name="Ruckert C."/>
        </authorList>
    </citation>
    <scope>NUCLEOTIDE SEQUENCE [LARGE SCALE GENOMIC DNA]</scope>
    <source>
        <strain evidence="2 3">CGMCC 1.15286</strain>
    </source>
</reference>
<gene>
    <name evidence="2" type="ORF">GCM10010918_50150</name>
</gene>
<accession>A0A917HP61</accession>
<evidence type="ECO:0008006" key="4">
    <source>
        <dbReference type="Google" id="ProtNLM"/>
    </source>
</evidence>
<proteinExistence type="predicted"/>
<keyword evidence="3" id="KW-1185">Reference proteome</keyword>
<feature type="compositionally biased region" description="Low complexity" evidence="1">
    <location>
        <begin position="92"/>
        <end position="104"/>
    </location>
</feature>
<comment type="caution">
    <text evidence="2">The sequence shown here is derived from an EMBL/GenBank/DDBJ whole genome shotgun (WGS) entry which is preliminary data.</text>
</comment>
<evidence type="ECO:0000313" key="3">
    <source>
        <dbReference type="Proteomes" id="UP000600247"/>
    </source>
</evidence>
<name>A0A917HP61_9BACL</name>
<dbReference type="EMBL" id="BMHY01000015">
    <property type="protein sequence ID" value="GGG86008.1"/>
    <property type="molecule type" value="Genomic_DNA"/>
</dbReference>
<dbReference type="AlphaFoldDB" id="A0A917HP61"/>
<feature type="region of interest" description="Disordered" evidence="1">
    <location>
        <begin position="65"/>
        <end position="108"/>
    </location>
</feature>
<protein>
    <recommendedName>
        <fullName evidence="4">DUF4309 domain-containing protein</fullName>
    </recommendedName>
</protein>
<dbReference type="RefSeq" id="WP_188892430.1">
    <property type="nucleotide sequence ID" value="NZ_BMHY01000015.1"/>
</dbReference>
<sequence>MNRRKRGSKLHNSAKLAAVLTLAIVAAGCQSNYNGEKPDLTGDANALNGKSYMQGDTPQKNYLKNNLVSGEPTGETADPGPGGGTSAESNIKSDNSGGKSSASSEPQWNASKPLIMGLAIGDARSKLIKRFGEAGDTYTLEDGDESIEVHEYKGFSVGINGKNAIQYVEVYDASISTGISGIRVGDKTETAVKALGKPNTQNSFILTYDGKSTLLKLDLDPDHSKIVSIKLLAVA</sequence>